<comment type="caution">
    <text evidence="1">The sequence shown here is derived from an EMBL/GenBank/DDBJ whole genome shotgun (WGS) entry which is preliminary data.</text>
</comment>
<gene>
    <name evidence="1" type="ORF">EV210_1238</name>
</gene>
<evidence type="ECO:0000313" key="2">
    <source>
        <dbReference type="Proteomes" id="UP000295063"/>
    </source>
</evidence>
<reference evidence="1 2" key="1">
    <citation type="submission" date="2019-03" db="EMBL/GenBank/DDBJ databases">
        <title>Genomic Encyclopedia of Type Strains, Phase IV (KMG-IV): sequencing the most valuable type-strain genomes for metagenomic binning, comparative biology and taxonomic classification.</title>
        <authorList>
            <person name="Goeker M."/>
        </authorList>
    </citation>
    <scope>NUCLEOTIDE SEQUENCE [LARGE SCALE GENOMIC DNA]</scope>
    <source>
        <strain evidence="1 2">DSM 15969</strain>
    </source>
</reference>
<evidence type="ECO:0000313" key="1">
    <source>
        <dbReference type="EMBL" id="TCL32188.1"/>
    </source>
</evidence>
<dbReference type="AlphaFoldDB" id="A0A4R1PP56"/>
<protein>
    <submittedName>
        <fullName evidence="1">Uncharacterized protein</fullName>
    </submittedName>
</protein>
<dbReference type="Proteomes" id="UP000295063">
    <property type="component" value="Unassembled WGS sequence"/>
</dbReference>
<name>A0A4R1PP56_9FIRM</name>
<sequence>MRYEPLIYLDLCHVIRQGIMQKRVNFSRFHDDFFEGNEDLMQNIRCSTCGSANVVKTADFRKEHTCLACGWCFWTAAEGSSPSLRVRDLHKWCKANERDPESLTEVERNKFIGPKTK</sequence>
<proteinExistence type="predicted"/>
<dbReference type="EMBL" id="SLUI01000023">
    <property type="protein sequence ID" value="TCL32188.1"/>
    <property type="molecule type" value="Genomic_DNA"/>
</dbReference>
<accession>A0A4R1PP56</accession>
<organism evidence="1 2">
    <name type="scientific">Anaerospora hongkongensis</name>
    <dbReference type="NCBI Taxonomy" id="244830"/>
    <lineage>
        <taxon>Bacteria</taxon>
        <taxon>Bacillati</taxon>
        <taxon>Bacillota</taxon>
        <taxon>Negativicutes</taxon>
        <taxon>Selenomonadales</taxon>
        <taxon>Sporomusaceae</taxon>
        <taxon>Anaerospora</taxon>
    </lineage>
</organism>
<keyword evidence="2" id="KW-1185">Reference proteome</keyword>